<dbReference type="EMBL" id="MGJL01000003">
    <property type="protein sequence ID" value="OGN08525.1"/>
    <property type="molecule type" value="Genomic_DNA"/>
</dbReference>
<sequence length="439" mass="49650">MPQEGIVLGKNIFRGIQTQVRMTDADRRRHLYIVGQTGTGKSVLMESMIRQDMENGKGICVVDPHGEFAEFALSVIPKERMDDVIYFDPGDISRPMGLNMLEINPDHPEQKTMVIDELFGIFDKLYDLKTTGGPMFEKYFKNAALLLLDDYRNEIPVLADISKVLVDDVYRKDKLSRETNPLVKEFWQLEAEKAGGEAALVNMAPYISSKITSFVYNEFLRPIINQKKSALNFREAMDSRKILIVNLSKGKIGSLNADLLGMIIVGKLLMAALSRIDIPDQERQDFYLYIDEFHNFTTDSISTILSEARKYRLGLIIAHQFIKQLKENIRDAVFGNVGSIVSFRIGPDDAEFMKNKFEPVFAPHDLVNIDNLNAYVSLLIGGQTTRPFNIKVDTEKVFGAGDRELALSINKMSKLKYGRPREEVEEEIKAKFSAVGGSK</sequence>
<dbReference type="InterPro" id="IPR051162">
    <property type="entry name" value="T4SS_component"/>
</dbReference>
<gene>
    <name evidence="2" type="ORF">A2750_02165</name>
</gene>
<dbReference type="PANTHER" id="PTHR30121:SF6">
    <property type="entry name" value="SLR6007 PROTEIN"/>
    <property type="match status" value="1"/>
</dbReference>
<comment type="caution">
    <text evidence="2">The sequence shown here is derived from an EMBL/GenBank/DDBJ whole genome shotgun (WGS) entry which is preliminary data.</text>
</comment>
<dbReference type="AlphaFoldDB" id="A0A1F8F5U9"/>
<dbReference type="PANTHER" id="PTHR30121">
    <property type="entry name" value="UNCHARACTERIZED PROTEIN YJGR-RELATED"/>
    <property type="match status" value="1"/>
</dbReference>
<proteinExistence type="predicted"/>
<feature type="domain" description="Helicase HerA central" evidence="1">
    <location>
        <begin position="25"/>
        <end position="251"/>
    </location>
</feature>
<protein>
    <recommendedName>
        <fullName evidence="1">Helicase HerA central domain-containing protein</fullName>
    </recommendedName>
</protein>
<reference evidence="2 3" key="1">
    <citation type="journal article" date="2016" name="Nat. Commun.">
        <title>Thousands of microbial genomes shed light on interconnected biogeochemical processes in an aquifer system.</title>
        <authorList>
            <person name="Anantharaman K."/>
            <person name="Brown C.T."/>
            <person name="Hug L.A."/>
            <person name="Sharon I."/>
            <person name="Castelle C.J."/>
            <person name="Probst A.J."/>
            <person name="Thomas B.C."/>
            <person name="Singh A."/>
            <person name="Wilkins M.J."/>
            <person name="Karaoz U."/>
            <person name="Brodie E.L."/>
            <person name="Williams K.H."/>
            <person name="Hubbard S.S."/>
            <person name="Banfield J.F."/>
        </authorList>
    </citation>
    <scope>NUCLEOTIDE SEQUENCE [LARGE SCALE GENOMIC DNA]</scope>
</reference>
<dbReference type="InterPro" id="IPR027417">
    <property type="entry name" value="P-loop_NTPase"/>
</dbReference>
<dbReference type="Pfam" id="PF01935">
    <property type="entry name" value="DUF87"/>
    <property type="match status" value="1"/>
</dbReference>
<dbReference type="SUPFAM" id="SSF52540">
    <property type="entry name" value="P-loop containing nucleoside triphosphate hydrolases"/>
    <property type="match status" value="1"/>
</dbReference>
<accession>A0A1F8F5U9</accession>
<evidence type="ECO:0000259" key="1">
    <source>
        <dbReference type="Pfam" id="PF01935"/>
    </source>
</evidence>
<name>A0A1F8F5U9_9BACT</name>
<dbReference type="Gene3D" id="3.40.50.300">
    <property type="entry name" value="P-loop containing nucleotide triphosphate hydrolases"/>
    <property type="match status" value="2"/>
</dbReference>
<dbReference type="CDD" id="cd01127">
    <property type="entry name" value="TrwB_TraG_TraD_VirD4"/>
    <property type="match status" value="1"/>
</dbReference>
<evidence type="ECO:0000313" key="3">
    <source>
        <dbReference type="Proteomes" id="UP000178023"/>
    </source>
</evidence>
<dbReference type="InterPro" id="IPR002789">
    <property type="entry name" value="HerA_central"/>
</dbReference>
<organism evidence="2 3">
    <name type="scientific">Candidatus Yanofskybacteria bacterium RIFCSPHIGHO2_01_FULL_45_42</name>
    <dbReference type="NCBI Taxonomy" id="1802671"/>
    <lineage>
        <taxon>Bacteria</taxon>
        <taxon>Candidatus Yanofskyibacteriota</taxon>
    </lineage>
</organism>
<evidence type="ECO:0000313" key="2">
    <source>
        <dbReference type="EMBL" id="OGN08525.1"/>
    </source>
</evidence>
<dbReference type="Proteomes" id="UP000178023">
    <property type="component" value="Unassembled WGS sequence"/>
</dbReference>